<evidence type="ECO:0000313" key="11">
    <source>
        <dbReference type="EMBL" id="CCD22639.1"/>
    </source>
</evidence>
<keyword evidence="12" id="KW-1185">Reference proteome</keyword>
<accession>G0W4A1</accession>
<keyword evidence="6" id="KW-0333">Golgi apparatus</keyword>
<dbReference type="Pfam" id="PF20663">
    <property type="entry name" value="COG4_N"/>
    <property type="match status" value="1"/>
</dbReference>
<evidence type="ECO:0000256" key="5">
    <source>
        <dbReference type="ARBA" id="ARBA00022927"/>
    </source>
</evidence>
<evidence type="ECO:0000259" key="10">
    <source>
        <dbReference type="SMART" id="SM00762"/>
    </source>
</evidence>
<gene>
    <name evidence="11" type="primary">NDAI0A04830</name>
    <name evidence="11" type="ordered locus">NDAI_0A04830</name>
</gene>
<evidence type="ECO:0000256" key="6">
    <source>
        <dbReference type="ARBA" id="ARBA00023034"/>
    </source>
</evidence>
<comment type="similarity">
    <text evidence="2">Belongs to the COG4 family.</text>
</comment>
<comment type="subcellular location">
    <subcellularLocation>
        <location evidence="1">Golgi apparatus membrane</location>
        <topology evidence="1">Peripheral membrane protein</topology>
    </subcellularLocation>
</comment>
<dbReference type="GO" id="GO:0032258">
    <property type="term" value="P:cytoplasm to vacuole targeting by the Cvt pathway"/>
    <property type="evidence" value="ECO:0007669"/>
    <property type="project" value="EnsemblFungi"/>
</dbReference>
<feature type="compositionally biased region" description="Low complexity" evidence="9">
    <location>
        <begin position="7"/>
        <end position="35"/>
    </location>
</feature>
<dbReference type="PANTHER" id="PTHR24016:SF0">
    <property type="entry name" value="CONSERVED OLIGOMERIC GOLGI COMPLEX SUBUNIT 4"/>
    <property type="match status" value="1"/>
</dbReference>
<evidence type="ECO:0000256" key="2">
    <source>
        <dbReference type="ARBA" id="ARBA00009215"/>
    </source>
</evidence>
<dbReference type="RefSeq" id="XP_003667882.1">
    <property type="nucleotide sequence ID" value="XM_003667834.1"/>
</dbReference>
<dbReference type="GO" id="GO:0000139">
    <property type="term" value="C:Golgi membrane"/>
    <property type="evidence" value="ECO:0007669"/>
    <property type="project" value="UniProtKB-SubCell"/>
</dbReference>
<evidence type="ECO:0000256" key="7">
    <source>
        <dbReference type="ARBA" id="ARBA00023136"/>
    </source>
</evidence>
<dbReference type="OrthoDB" id="47059at2759"/>
<feature type="region of interest" description="Disordered" evidence="9">
    <location>
        <begin position="591"/>
        <end position="627"/>
    </location>
</feature>
<dbReference type="AlphaFoldDB" id="G0W4A1"/>
<dbReference type="Gene3D" id="1.20.58.1970">
    <property type="match status" value="1"/>
</dbReference>
<dbReference type="PANTHER" id="PTHR24016">
    <property type="entry name" value="CONSERVED OLIGOMERIC GOLGI COMPLEX SUBUNIT 4"/>
    <property type="match status" value="1"/>
</dbReference>
<dbReference type="Proteomes" id="UP000000689">
    <property type="component" value="Chromosome 1"/>
</dbReference>
<sequence length="937" mass="107728">MSKEINTTTTTTTTTTITSQEWHPPTSSAPSSSSLMIDSQLSKNLAKYSLLLEKLSTSSQVEKLSTIVAKDHQSHLANLNDFIQESQLNHNKQIRKLELQRTDLTTVLTKYNSILSNIQISNINGQLLNKNITSIDNENILVSQTLQFIKNIRTLKNNIILIDSALKEKDYQVAGKAIKEIKLLPNHETLINSEFAKKVIPSSTIQEEPAILIDNWCRELTTLFKEKFITAAQKKDIDELTLMFQMFPMVGQDHLGLELYSKYVCDIIANESRKILTFEKKNLSNLYYSNALLHLFKIVSTIINDHSKIISASYGKNYMIHVMENVEKEADLQAGLLLDIFNESRNLDQIVNNIKHWNEKYQNKDKKNYSIKRSISTDELQNDMENKNNNTSTIDNSSNKDIMIPMNQLSTLINEFSQILQNWSMYSRFFSVRWNEFSDIKTTVLTPPKPIGDSKFRTKLVNDSYLESFEILIMYHLQKSFNNSIALEELPSLNELIQLPTFKPNKDESLIPITSVLEDLSILIRKNLISNVNSGQFDVLNKFIDNISIFIQNEFLVKFMQNKIKSLQPKIIHLSSLKKYSPKIDDSLLLSPSSTSQLPTRSNTPVNNQSKNTASNTNTTTNDGSNMKLSNLRGFDFRGAAASAFTNIQSNLQTVVVTEETDTQESILALHHYLIYINTLYFTKTFIHKLLIIEIIDENPKLLPDNFPFLNNSGTLREKLITCENKIFEQTDKLIKWTIKYLFQNFFLSKIRILLTNLFVNNASHTSSHSSSSSFSHKRTDSRNNNTNNNELFYVSGIDDYEDMTRINEFLKKWQQLFIPFQNVLQHEAYNQLLSFVVEFMINLLEKRIWLLQVNELGATKLDRELSIFIGTVCGLNYKLREKFTKLTQIVLLLGFDDDDFNLETGDIKDDVGEGIDWVLSPQERISARNLKIDKRI</sequence>
<feature type="region of interest" description="Disordered" evidence="9">
    <location>
        <begin position="1"/>
        <end position="35"/>
    </location>
</feature>
<dbReference type="HOGENOM" id="CLU_014853_3_0_1"/>
<dbReference type="eggNOG" id="KOG0412">
    <property type="taxonomic scope" value="Eukaryota"/>
</dbReference>
<dbReference type="GeneID" id="11493893"/>
<keyword evidence="4" id="KW-0813">Transport</keyword>
<dbReference type="GO" id="GO:0017119">
    <property type="term" value="C:Golgi transport complex"/>
    <property type="evidence" value="ECO:0007669"/>
    <property type="project" value="EnsemblFungi"/>
</dbReference>
<dbReference type="InterPro" id="IPR048684">
    <property type="entry name" value="COG4_C"/>
</dbReference>
<keyword evidence="5" id="KW-0653">Protein transport</keyword>
<evidence type="ECO:0000256" key="1">
    <source>
        <dbReference type="ARBA" id="ARBA00004395"/>
    </source>
</evidence>
<dbReference type="Pfam" id="PF08318">
    <property type="entry name" value="COG4_m"/>
    <property type="match status" value="1"/>
</dbReference>
<evidence type="ECO:0000313" key="12">
    <source>
        <dbReference type="Proteomes" id="UP000000689"/>
    </source>
</evidence>
<dbReference type="EMBL" id="HE580267">
    <property type="protein sequence ID" value="CCD22639.1"/>
    <property type="molecule type" value="Genomic_DNA"/>
</dbReference>
<dbReference type="InterPro" id="IPR013167">
    <property type="entry name" value="COG4_M"/>
</dbReference>
<keyword evidence="7" id="KW-0472">Membrane</keyword>
<dbReference type="SMART" id="SM00762">
    <property type="entry name" value="Cog4"/>
    <property type="match status" value="1"/>
</dbReference>
<dbReference type="KEGG" id="ndi:NDAI_0A04830"/>
<dbReference type="GO" id="GO:0000425">
    <property type="term" value="P:pexophagy"/>
    <property type="evidence" value="ECO:0007669"/>
    <property type="project" value="EnsemblFungi"/>
</dbReference>
<dbReference type="Pfam" id="PF20662">
    <property type="entry name" value="COG4_C"/>
    <property type="match status" value="1"/>
</dbReference>
<dbReference type="STRING" id="1071378.G0W4A1"/>
<proteinExistence type="inferred from homology"/>
<name>G0W4A1_NAUDC</name>
<dbReference type="InterPro" id="IPR048680">
    <property type="entry name" value="COG4_N"/>
</dbReference>
<organism evidence="11 12">
    <name type="scientific">Naumovozyma dairenensis (strain ATCC 10597 / BCRC 20456 / CBS 421 / NBRC 0211 / NRRL Y-12639)</name>
    <name type="common">Saccharomyces dairenensis</name>
    <dbReference type="NCBI Taxonomy" id="1071378"/>
    <lineage>
        <taxon>Eukaryota</taxon>
        <taxon>Fungi</taxon>
        <taxon>Dikarya</taxon>
        <taxon>Ascomycota</taxon>
        <taxon>Saccharomycotina</taxon>
        <taxon>Saccharomycetes</taxon>
        <taxon>Saccharomycetales</taxon>
        <taxon>Saccharomycetaceae</taxon>
        <taxon>Naumovozyma</taxon>
    </lineage>
</organism>
<reference evidence="11 12" key="1">
    <citation type="journal article" date="2011" name="Proc. Natl. Acad. Sci. U.S.A.">
        <title>Evolutionary erosion of yeast sex chromosomes by mating-type switching accidents.</title>
        <authorList>
            <person name="Gordon J.L."/>
            <person name="Armisen D."/>
            <person name="Proux-Wera E."/>
            <person name="Oheigeartaigh S.S."/>
            <person name="Byrne K.P."/>
            <person name="Wolfe K.H."/>
        </authorList>
    </citation>
    <scope>NUCLEOTIDE SEQUENCE [LARGE SCALE GENOMIC DNA]</scope>
    <source>
        <strain evidence="12">ATCC 10597 / BCRC 20456 / CBS 421 / NBRC 0211 / NRRL Y-12639</strain>
    </source>
</reference>
<feature type="compositionally biased region" description="Low complexity" evidence="9">
    <location>
        <begin position="591"/>
        <end position="626"/>
    </location>
</feature>
<protein>
    <recommendedName>
        <fullName evidence="3">Conserved oligomeric Golgi complex subunit 4</fullName>
    </recommendedName>
    <alternativeName>
        <fullName evidence="8">Component of oligomeric Golgi complex 4</fullName>
    </alternativeName>
</protein>
<evidence type="ECO:0000256" key="8">
    <source>
        <dbReference type="ARBA" id="ARBA00031340"/>
    </source>
</evidence>
<dbReference type="GO" id="GO:0000301">
    <property type="term" value="P:retrograde transport, vesicle recycling within Golgi"/>
    <property type="evidence" value="ECO:0007669"/>
    <property type="project" value="EnsemblFungi"/>
</dbReference>
<evidence type="ECO:0000256" key="4">
    <source>
        <dbReference type="ARBA" id="ARBA00022448"/>
    </source>
</evidence>
<evidence type="ECO:0000256" key="3">
    <source>
        <dbReference type="ARBA" id="ARBA00020975"/>
    </source>
</evidence>
<feature type="domain" description="COG4 transport protein middle alpha-helical bundle" evidence="10">
    <location>
        <begin position="213"/>
        <end position="565"/>
    </location>
</feature>
<dbReference type="OMA" id="DINEWEH"/>
<evidence type="ECO:0000256" key="9">
    <source>
        <dbReference type="SAM" id="MobiDB-lite"/>
    </source>
</evidence>
<dbReference type="InterPro" id="IPR048682">
    <property type="entry name" value="COG4"/>
</dbReference>